<evidence type="ECO:0000313" key="3">
    <source>
        <dbReference type="Proteomes" id="UP000248314"/>
    </source>
</evidence>
<dbReference type="PANTHER" id="PTHR47505">
    <property type="entry name" value="DNA UTILIZATION PROTEIN YHGH"/>
    <property type="match status" value="1"/>
</dbReference>
<gene>
    <name evidence="2" type="ORF">EJ73_01390</name>
</gene>
<reference evidence="2 3" key="1">
    <citation type="submission" date="2018-05" db="EMBL/GenBank/DDBJ databases">
        <title>Genomic Encyclopedia of Type Strains, Phase I: the one thousand microbial genomes (KMG-I) project.</title>
        <authorList>
            <person name="Kyrpides N."/>
        </authorList>
    </citation>
    <scope>NUCLEOTIDE SEQUENCE [LARGE SCALE GENOMIC DNA]</scope>
    <source>
        <strain evidence="2 3">DSM 15611</strain>
    </source>
</reference>
<dbReference type="PANTHER" id="PTHR47505:SF1">
    <property type="entry name" value="DNA UTILIZATION PROTEIN YHGH"/>
    <property type="match status" value="1"/>
</dbReference>
<dbReference type="InterPro" id="IPR029057">
    <property type="entry name" value="PRTase-like"/>
</dbReference>
<organism evidence="2 3">
    <name type="scientific">Hoylesella shahii DSM 15611 = JCM 12083</name>
    <dbReference type="NCBI Taxonomy" id="1122991"/>
    <lineage>
        <taxon>Bacteria</taxon>
        <taxon>Pseudomonadati</taxon>
        <taxon>Bacteroidota</taxon>
        <taxon>Bacteroidia</taxon>
        <taxon>Bacteroidales</taxon>
        <taxon>Prevotellaceae</taxon>
        <taxon>Hoylesella</taxon>
    </lineage>
</organism>
<evidence type="ECO:0000313" key="2">
    <source>
        <dbReference type="EMBL" id="PXX21993.1"/>
    </source>
</evidence>
<dbReference type="STRING" id="1122991.GCA_000613445_02101"/>
<sequence length="238" mass="26678">MLTNCLMISAWRRIVNLLAPRACVVCNTRLEPHENAVCAPCNLHLPRTNYALEPYENALAQLFWGRVKVEKCVALLHYQAAAPVSALFYKLKYGNMPYLGVELGWLMGKELIPTGFFQDVDFIVPVPLAKQRVRQRGYNQSEMLAQGVALATGLKVENKLIRRIVNTETQTHKDRWERADNVNSAFKLMKQPPKAGTHVLFVDDVATTGATLCACIRCLQDVKNIKVSVLCMGVAHAR</sequence>
<dbReference type="InterPro" id="IPR000836">
    <property type="entry name" value="PRTase_dom"/>
</dbReference>
<dbReference type="OrthoDB" id="9779910at2"/>
<dbReference type="Gene3D" id="3.40.50.2020">
    <property type="match status" value="1"/>
</dbReference>
<dbReference type="Proteomes" id="UP000248314">
    <property type="component" value="Unassembled WGS sequence"/>
</dbReference>
<dbReference type="CDD" id="cd06223">
    <property type="entry name" value="PRTases_typeI"/>
    <property type="match status" value="1"/>
</dbReference>
<dbReference type="RefSeq" id="WP_052336672.1">
    <property type="nucleotide sequence ID" value="NZ_BAIZ01000012.1"/>
</dbReference>
<protein>
    <submittedName>
        <fullName evidence="2">ComF family protein</fullName>
    </submittedName>
</protein>
<comment type="similarity">
    <text evidence="1">Belongs to the ComF/GntX family.</text>
</comment>
<dbReference type="EMBL" id="QJJX01000014">
    <property type="protein sequence ID" value="PXX21993.1"/>
    <property type="molecule type" value="Genomic_DNA"/>
</dbReference>
<dbReference type="SUPFAM" id="SSF53271">
    <property type="entry name" value="PRTase-like"/>
    <property type="match status" value="1"/>
</dbReference>
<accession>A0A318HUU7</accession>
<name>A0A318HUU7_9BACT</name>
<dbReference type="InterPro" id="IPR051910">
    <property type="entry name" value="ComF/GntX_DNA_util-trans"/>
</dbReference>
<dbReference type="AlphaFoldDB" id="A0A318HUU7"/>
<keyword evidence="3" id="KW-1185">Reference proteome</keyword>
<comment type="caution">
    <text evidence="2">The sequence shown here is derived from an EMBL/GenBank/DDBJ whole genome shotgun (WGS) entry which is preliminary data.</text>
</comment>
<evidence type="ECO:0000256" key="1">
    <source>
        <dbReference type="ARBA" id="ARBA00008007"/>
    </source>
</evidence>
<proteinExistence type="inferred from homology"/>